<dbReference type="CDD" id="cd02440">
    <property type="entry name" value="AdoMet_MTases"/>
    <property type="match status" value="1"/>
</dbReference>
<evidence type="ECO:0000256" key="1">
    <source>
        <dbReference type="ARBA" id="ARBA00038158"/>
    </source>
</evidence>
<dbReference type="SUPFAM" id="SSF53335">
    <property type="entry name" value="S-adenosyl-L-methionine-dependent methyltransferases"/>
    <property type="match status" value="1"/>
</dbReference>
<reference evidence="3" key="1">
    <citation type="journal article" date="2023" name="Mol. Phylogenet. Evol.">
        <title>Genome-scale phylogeny and comparative genomics of the fungal order Sordariales.</title>
        <authorList>
            <person name="Hensen N."/>
            <person name="Bonometti L."/>
            <person name="Westerberg I."/>
            <person name="Brannstrom I.O."/>
            <person name="Guillou S."/>
            <person name="Cros-Aarteil S."/>
            <person name="Calhoun S."/>
            <person name="Haridas S."/>
            <person name="Kuo A."/>
            <person name="Mondo S."/>
            <person name="Pangilinan J."/>
            <person name="Riley R."/>
            <person name="LaButti K."/>
            <person name="Andreopoulos B."/>
            <person name="Lipzen A."/>
            <person name="Chen C."/>
            <person name="Yan M."/>
            <person name="Daum C."/>
            <person name="Ng V."/>
            <person name="Clum A."/>
            <person name="Steindorff A."/>
            <person name="Ohm R.A."/>
            <person name="Martin F."/>
            <person name="Silar P."/>
            <person name="Natvig D.O."/>
            <person name="Lalanne C."/>
            <person name="Gautier V."/>
            <person name="Ament-Velasquez S.L."/>
            <person name="Kruys A."/>
            <person name="Hutchinson M.I."/>
            <person name="Powell A.J."/>
            <person name="Barry K."/>
            <person name="Miller A.N."/>
            <person name="Grigoriev I.V."/>
            <person name="Debuchy R."/>
            <person name="Gladieux P."/>
            <person name="Hiltunen Thoren M."/>
            <person name="Johannesson H."/>
        </authorList>
    </citation>
    <scope>NUCLEOTIDE SEQUENCE</scope>
    <source>
        <strain evidence="3">CBS 118394</strain>
    </source>
</reference>
<dbReference type="Gene3D" id="3.40.50.150">
    <property type="entry name" value="Vaccinia Virus protein VP39"/>
    <property type="match status" value="1"/>
</dbReference>
<feature type="domain" description="Methyltransferase" evidence="2">
    <location>
        <begin position="45"/>
        <end position="143"/>
    </location>
</feature>
<dbReference type="EMBL" id="JAUEDM010000008">
    <property type="protein sequence ID" value="KAK3312944.1"/>
    <property type="molecule type" value="Genomic_DNA"/>
</dbReference>
<dbReference type="GO" id="GO:0032259">
    <property type="term" value="P:methylation"/>
    <property type="evidence" value="ECO:0007669"/>
    <property type="project" value="UniProtKB-KW"/>
</dbReference>
<dbReference type="InterPro" id="IPR041698">
    <property type="entry name" value="Methyltransf_25"/>
</dbReference>
<keyword evidence="3" id="KW-0808">Transferase</keyword>
<dbReference type="InterPro" id="IPR029063">
    <property type="entry name" value="SAM-dependent_MTases_sf"/>
</dbReference>
<comment type="similarity">
    <text evidence="1">Belongs to the methyltransferase superfamily. LaeA methyltransferase family.</text>
</comment>
<dbReference type="Proteomes" id="UP001283341">
    <property type="component" value="Unassembled WGS sequence"/>
</dbReference>
<proteinExistence type="inferred from homology"/>
<dbReference type="AlphaFoldDB" id="A0AAE0HUT0"/>
<organism evidence="3 4">
    <name type="scientific">Apodospora peruviana</name>
    <dbReference type="NCBI Taxonomy" id="516989"/>
    <lineage>
        <taxon>Eukaryota</taxon>
        <taxon>Fungi</taxon>
        <taxon>Dikarya</taxon>
        <taxon>Ascomycota</taxon>
        <taxon>Pezizomycotina</taxon>
        <taxon>Sordariomycetes</taxon>
        <taxon>Sordariomycetidae</taxon>
        <taxon>Sordariales</taxon>
        <taxon>Lasiosphaeriaceae</taxon>
        <taxon>Apodospora</taxon>
    </lineage>
</organism>
<protein>
    <submittedName>
        <fullName evidence="3">Methyltransferase</fullName>
    </submittedName>
</protein>
<accession>A0AAE0HUT0</accession>
<comment type="caution">
    <text evidence="3">The sequence shown here is derived from an EMBL/GenBank/DDBJ whole genome shotgun (WGS) entry which is preliminary data.</text>
</comment>
<sequence length="277" mass="30223">MTSEQQNKTNYTQGYSKATVASHAARTVKSDAGFLLPHIKATDSVLDVGCGPGTITVGFAAHLQPDGTVIGIDISDEILHQARRQQTSNNNLTFLKADLLAGLPFPDNTFDVVFSSQLFPHLGTGDMRLRALTEMRRVLKPGGILGTRDAVDLRFYPTGHDLDRLWAGNMVRALWEGAEDAALPGGDMPALYRLAGFEGSKVKVGAGTTVHAGPEARRWFADACRAKLEAGDPFRESWLRIGITDDEVEETRGALERWAVDDDAWYVALQAEVLGWK</sequence>
<keyword evidence="3" id="KW-0489">Methyltransferase</keyword>
<evidence type="ECO:0000313" key="3">
    <source>
        <dbReference type="EMBL" id="KAK3312944.1"/>
    </source>
</evidence>
<gene>
    <name evidence="3" type="ORF">B0H66DRAFT_569233</name>
</gene>
<evidence type="ECO:0000313" key="4">
    <source>
        <dbReference type="Proteomes" id="UP001283341"/>
    </source>
</evidence>
<evidence type="ECO:0000259" key="2">
    <source>
        <dbReference type="Pfam" id="PF13649"/>
    </source>
</evidence>
<dbReference type="Pfam" id="PF13649">
    <property type="entry name" value="Methyltransf_25"/>
    <property type="match status" value="1"/>
</dbReference>
<dbReference type="PANTHER" id="PTHR43591:SF24">
    <property type="entry name" value="2-METHOXY-6-POLYPRENYL-1,4-BENZOQUINOL METHYLASE, MITOCHONDRIAL"/>
    <property type="match status" value="1"/>
</dbReference>
<name>A0AAE0HUT0_9PEZI</name>
<dbReference type="PANTHER" id="PTHR43591">
    <property type="entry name" value="METHYLTRANSFERASE"/>
    <property type="match status" value="1"/>
</dbReference>
<keyword evidence="4" id="KW-1185">Reference proteome</keyword>
<dbReference type="GO" id="GO:0008168">
    <property type="term" value="F:methyltransferase activity"/>
    <property type="evidence" value="ECO:0007669"/>
    <property type="project" value="UniProtKB-KW"/>
</dbReference>
<reference evidence="3" key="2">
    <citation type="submission" date="2023-06" db="EMBL/GenBank/DDBJ databases">
        <authorList>
            <consortium name="Lawrence Berkeley National Laboratory"/>
            <person name="Haridas S."/>
            <person name="Hensen N."/>
            <person name="Bonometti L."/>
            <person name="Westerberg I."/>
            <person name="Brannstrom I.O."/>
            <person name="Guillou S."/>
            <person name="Cros-Aarteil S."/>
            <person name="Calhoun S."/>
            <person name="Kuo A."/>
            <person name="Mondo S."/>
            <person name="Pangilinan J."/>
            <person name="Riley R."/>
            <person name="Labutti K."/>
            <person name="Andreopoulos B."/>
            <person name="Lipzen A."/>
            <person name="Chen C."/>
            <person name="Yanf M."/>
            <person name="Daum C."/>
            <person name="Ng V."/>
            <person name="Clum A."/>
            <person name="Steindorff A."/>
            <person name="Ohm R."/>
            <person name="Martin F."/>
            <person name="Silar P."/>
            <person name="Natvig D."/>
            <person name="Lalanne C."/>
            <person name="Gautier V."/>
            <person name="Ament-Velasquez S.L."/>
            <person name="Kruys A."/>
            <person name="Hutchinson M.I."/>
            <person name="Powell A.J."/>
            <person name="Barry K."/>
            <person name="Miller A.N."/>
            <person name="Grigoriev I.V."/>
            <person name="Debuchy R."/>
            <person name="Gladieux P."/>
            <person name="Thoren M.H."/>
            <person name="Johannesson H."/>
        </authorList>
    </citation>
    <scope>NUCLEOTIDE SEQUENCE</scope>
    <source>
        <strain evidence="3">CBS 118394</strain>
    </source>
</reference>